<accession>A0A6C0BXV0</accession>
<protein>
    <submittedName>
        <fullName evidence="2">Uncharacterized protein</fullName>
    </submittedName>
</protein>
<name>A0A6C0BXV0_9ZZZZ</name>
<evidence type="ECO:0000256" key="1">
    <source>
        <dbReference type="SAM" id="MobiDB-lite"/>
    </source>
</evidence>
<feature type="compositionally biased region" description="Acidic residues" evidence="1">
    <location>
        <begin position="171"/>
        <end position="180"/>
    </location>
</feature>
<dbReference type="EMBL" id="MN739284">
    <property type="protein sequence ID" value="QHS97046.1"/>
    <property type="molecule type" value="Genomic_DNA"/>
</dbReference>
<reference evidence="2" key="1">
    <citation type="journal article" date="2020" name="Nature">
        <title>Giant virus diversity and host interactions through global metagenomics.</title>
        <authorList>
            <person name="Schulz F."/>
            <person name="Roux S."/>
            <person name="Paez-Espino D."/>
            <person name="Jungbluth S."/>
            <person name="Walsh D.A."/>
            <person name="Denef V.J."/>
            <person name="McMahon K.D."/>
            <person name="Konstantinidis K.T."/>
            <person name="Eloe-Fadrosh E.A."/>
            <person name="Kyrpides N.C."/>
            <person name="Woyke T."/>
        </authorList>
    </citation>
    <scope>NUCLEOTIDE SEQUENCE</scope>
    <source>
        <strain evidence="2">GVMAG-M-3300020166-5</strain>
    </source>
</reference>
<proteinExistence type="predicted"/>
<dbReference type="AlphaFoldDB" id="A0A6C0BXV0"/>
<organism evidence="2">
    <name type="scientific">viral metagenome</name>
    <dbReference type="NCBI Taxonomy" id="1070528"/>
    <lineage>
        <taxon>unclassified sequences</taxon>
        <taxon>metagenomes</taxon>
        <taxon>organismal metagenomes</taxon>
    </lineage>
</organism>
<evidence type="ECO:0000313" key="2">
    <source>
        <dbReference type="EMBL" id="QHS97046.1"/>
    </source>
</evidence>
<feature type="region of interest" description="Disordered" evidence="1">
    <location>
        <begin position="158"/>
        <end position="180"/>
    </location>
</feature>
<sequence>MSRWSSQITANVNRAIAKGRRALGKGSRQTTYQNIFKTRREEMLEHSKMMRGIFRNANARSRVEVSTQAKWYLTDNQKAINANHEHFQYFSVVLRERGLSQASSTLEEFIVFLMGNIEFTQMIGSGIETKKAAVVKPVIAEESDDEFCEWGGGAAAAPVDESAWGGGGADAFDDEEDEMV</sequence>